<feature type="active site" evidence="4">
    <location>
        <position position="30"/>
    </location>
</feature>
<keyword evidence="4" id="KW-0694">RNA-binding</keyword>
<evidence type="ECO:0000256" key="1">
    <source>
        <dbReference type="ARBA" id="ARBA00022722"/>
    </source>
</evidence>
<comment type="subunit">
    <text evidence="4">Homodimer.</text>
</comment>
<evidence type="ECO:0000313" key="6">
    <source>
        <dbReference type="EMBL" id="MBD1372387.1"/>
    </source>
</evidence>
<proteinExistence type="inferred from homology"/>
<keyword evidence="7" id="KW-1185">Reference proteome</keyword>
<dbReference type="Proteomes" id="UP000661691">
    <property type="component" value="Unassembled WGS sequence"/>
</dbReference>
<keyword evidence="1 4" id="KW-0540">Nuclease</keyword>
<dbReference type="EMBL" id="JACXAH010000010">
    <property type="protein sequence ID" value="MBD1372387.1"/>
    <property type="molecule type" value="Genomic_DNA"/>
</dbReference>
<dbReference type="GO" id="GO:0004525">
    <property type="term" value="F:ribonuclease III activity"/>
    <property type="evidence" value="ECO:0007669"/>
    <property type="project" value="InterPro"/>
</dbReference>
<comment type="function">
    <text evidence="4">Involved in correct processing of both the 5' and 3' ends of 23S rRNA precursor. Processes 30S rRNA precursor transcript even in absence of ribonuclease 3 (Rnc); Rnc processes 30S rRNA into smaller rRNA precursors.</text>
</comment>
<keyword evidence="4" id="KW-0963">Cytoplasm</keyword>
<gene>
    <name evidence="4" type="primary">mrnC</name>
    <name evidence="6" type="ORF">IC620_08455</name>
</gene>
<dbReference type="InterPro" id="IPR000999">
    <property type="entry name" value="RNase_III_dom"/>
</dbReference>
<dbReference type="Gene3D" id="1.10.1520.10">
    <property type="entry name" value="Ribonuclease III domain"/>
    <property type="match status" value="1"/>
</dbReference>
<protein>
    <recommendedName>
        <fullName evidence="4">Mini-ribonuclease 3</fullName>
        <shortName evidence="4">Mini-3</shortName>
        <shortName evidence="4">Mini-RNase 3</shortName>
        <ecNumber evidence="4">3.1.26.-</ecNumber>
    </recommendedName>
    <alternativeName>
        <fullName evidence="4">Mini-RNase III</fullName>
        <shortName evidence="4">Mini-III</shortName>
    </alternativeName>
</protein>
<reference evidence="6" key="1">
    <citation type="submission" date="2020-09" db="EMBL/GenBank/DDBJ databases">
        <title>A novel bacterium of genus Hazenella, isolated from South China Sea.</title>
        <authorList>
            <person name="Huang H."/>
            <person name="Mo K."/>
            <person name="Hu Y."/>
        </authorList>
    </citation>
    <scope>NUCLEOTIDE SEQUENCE</scope>
    <source>
        <strain evidence="6">IB182357</strain>
    </source>
</reference>
<dbReference type="PANTHER" id="PTHR34276">
    <property type="entry name" value="MINI-RIBONUCLEASE 3"/>
    <property type="match status" value="1"/>
</dbReference>
<evidence type="ECO:0000259" key="5">
    <source>
        <dbReference type="Pfam" id="PF00636"/>
    </source>
</evidence>
<dbReference type="InterPro" id="IPR008226">
    <property type="entry name" value="Mini3_fam"/>
</dbReference>
<dbReference type="EC" id="3.1.26.-" evidence="4"/>
<keyword evidence="4" id="KW-0690">Ribosome biogenesis</keyword>
<dbReference type="GO" id="GO:0019843">
    <property type="term" value="F:rRNA binding"/>
    <property type="evidence" value="ECO:0007669"/>
    <property type="project" value="UniProtKB-UniRule"/>
</dbReference>
<evidence type="ECO:0000313" key="7">
    <source>
        <dbReference type="Proteomes" id="UP000661691"/>
    </source>
</evidence>
<accession>A0A926NAC4</accession>
<name>A0A926NAC4_9BACL</name>
<comment type="subcellular location">
    <subcellularLocation>
        <location evidence="4">Cytoplasm</location>
    </subcellularLocation>
</comment>
<evidence type="ECO:0000256" key="2">
    <source>
        <dbReference type="ARBA" id="ARBA00022759"/>
    </source>
</evidence>
<evidence type="ECO:0000256" key="3">
    <source>
        <dbReference type="ARBA" id="ARBA00022801"/>
    </source>
</evidence>
<dbReference type="GO" id="GO:0006364">
    <property type="term" value="P:rRNA processing"/>
    <property type="evidence" value="ECO:0007669"/>
    <property type="project" value="UniProtKB-UniRule"/>
</dbReference>
<keyword evidence="4" id="KW-0460">Magnesium</keyword>
<sequence length="141" mass="15964">MKAMKLGELNMPIKQSPKEIAPQLLAYVGDAVYEIYVRYHLLARGVLKPSRLQKEAVRYVSASAQAFAIRALENSLTEEEQWIFKRGRNAKTGSVPRNARVVDYRYSTGMEALIGFLYLSGAEERLDVVIKKILDKIEEGD</sequence>
<comment type="caution">
    <text evidence="6">The sequence shown here is derived from an EMBL/GenBank/DDBJ whole genome shotgun (WGS) entry which is preliminary data.</text>
</comment>
<dbReference type="HAMAP" id="MF_01468">
    <property type="entry name" value="RNase_Mini_III"/>
    <property type="match status" value="1"/>
</dbReference>
<keyword evidence="4" id="KW-0698">rRNA processing</keyword>
<keyword evidence="4" id="KW-0699">rRNA-binding</keyword>
<evidence type="ECO:0000256" key="4">
    <source>
        <dbReference type="HAMAP-Rule" id="MF_01468"/>
    </source>
</evidence>
<dbReference type="Pfam" id="PF00636">
    <property type="entry name" value="Ribonuclease_3"/>
    <property type="match status" value="1"/>
</dbReference>
<keyword evidence="2 4" id="KW-0255">Endonuclease</keyword>
<dbReference type="PANTHER" id="PTHR34276:SF1">
    <property type="entry name" value="MINI-RIBONUCLEASE 3"/>
    <property type="match status" value="1"/>
</dbReference>
<dbReference type="PIRSF" id="PIRSF005520">
    <property type="entry name" value="UCP005520"/>
    <property type="match status" value="1"/>
</dbReference>
<dbReference type="InterPro" id="IPR036389">
    <property type="entry name" value="RNase_III_sf"/>
</dbReference>
<keyword evidence="3 4" id="KW-0378">Hydrolase</keyword>
<dbReference type="AlphaFoldDB" id="A0A926NAC4"/>
<dbReference type="SUPFAM" id="SSF69065">
    <property type="entry name" value="RNase III domain-like"/>
    <property type="match status" value="1"/>
</dbReference>
<comment type="cofactor">
    <cofactor evidence="4">
        <name>Mg(2+)</name>
        <dbReference type="ChEBI" id="CHEBI:18420"/>
    </cofactor>
</comment>
<dbReference type="RefSeq" id="WP_191140671.1">
    <property type="nucleotide sequence ID" value="NZ_JACXAG020000007.1"/>
</dbReference>
<comment type="similarity">
    <text evidence="4">Belongs to the MrnC RNase family.</text>
</comment>
<feature type="domain" description="RNase III" evidence="5">
    <location>
        <begin position="24"/>
        <end position="121"/>
    </location>
</feature>
<dbReference type="GO" id="GO:0005737">
    <property type="term" value="C:cytoplasm"/>
    <property type="evidence" value="ECO:0007669"/>
    <property type="project" value="UniProtKB-SubCell"/>
</dbReference>
<organism evidence="6 7">
    <name type="scientific">Polycladospora coralii</name>
    <dbReference type="NCBI Taxonomy" id="2771432"/>
    <lineage>
        <taxon>Bacteria</taxon>
        <taxon>Bacillati</taxon>
        <taxon>Bacillota</taxon>
        <taxon>Bacilli</taxon>
        <taxon>Bacillales</taxon>
        <taxon>Thermoactinomycetaceae</taxon>
        <taxon>Polycladospora</taxon>
    </lineage>
</organism>